<evidence type="ECO:0000313" key="2">
    <source>
        <dbReference type="Proteomes" id="UP000078576"/>
    </source>
</evidence>
<proteinExistence type="predicted"/>
<sequence length="87" mass="9637">MTTAVSKLSGGLAVRRRSVVCRNLRYCDRSGHPNFGQQRNWSSHWVPGPLGFSTAWILDHSGPRNGMGPTTLRDLYPSFCGTSEMLV</sequence>
<gene>
    <name evidence="1" type="ORF">VP1G_11427</name>
</gene>
<reference evidence="2" key="1">
    <citation type="submission" date="2014-12" db="EMBL/GenBank/DDBJ databases">
        <title>Genome Sequence of Valsa Canker Pathogens Uncovers a Specific Adaption of Colonization on Woody Bark.</title>
        <authorList>
            <person name="Yin Z."/>
            <person name="Liu H."/>
            <person name="Gao X."/>
            <person name="Li Z."/>
            <person name="Song N."/>
            <person name="Ke X."/>
            <person name="Dai Q."/>
            <person name="Wu Y."/>
            <person name="Sun Y."/>
            <person name="Xu J.-R."/>
            <person name="Kang Z.K."/>
            <person name="Wang L."/>
            <person name="Huang L."/>
        </authorList>
    </citation>
    <scope>NUCLEOTIDE SEQUENCE [LARGE SCALE GENOMIC DNA]</scope>
    <source>
        <strain evidence="2">SXYL134</strain>
    </source>
</reference>
<organism evidence="1 2">
    <name type="scientific">Cytospora mali</name>
    <name type="common">Apple Valsa canker fungus</name>
    <name type="synonym">Valsa mali</name>
    <dbReference type="NCBI Taxonomy" id="578113"/>
    <lineage>
        <taxon>Eukaryota</taxon>
        <taxon>Fungi</taxon>
        <taxon>Dikarya</taxon>
        <taxon>Ascomycota</taxon>
        <taxon>Pezizomycotina</taxon>
        <taxon>Sordariomycetes</taxon>
        <taxon>Sordariomycetidae</taxon>
        <taxon>Diaporthales</taxon>
        <taxon>Cytosporaceae</taxon>
        <taxon>Cytospora</taxon>
    </lineage>
</organism>
<name>A0A194VFF8_CYTMA</name>
<protein>
    <submittedName>
        <fullName evidence="1">Uncharacterized protein</fullName>
    </submittedName>
</protein>
<dbReference type="AlphaFoldDB" id="A0A194VFF8"/>
<dbReference type="Proteomes" id="UP000078576">
    <property type="component" value="Unassembled WGS sequence"/>
</dbReference>
<accession>A0A194VFF8</accession>
<keyword evidence="2" id="KW-1185">Reference proteome</keyword>
<evidence type="ECO:0000313" key="1">
    <source>
        <dbReference type="EMBL" id="KUI62516.1"/>
    </source>
</evidence>
<dbReference type="EMBL" id="KN714816">
    <property type="protein sequence ID" value="KUI62516.1"/>
    <property type="molecule type" value="Genomic_DNA"/>
</dbReference>